<name>A0A2T7CNG3_9POAL</name>
<dbReference type="PANTHER" id="PTHR43490">
    <property type="entry name" value="(+)-NEOMENTHOL DEHYDROGENASE"/>
    <property type="match status" value="1"/>
</dbReference>
<evidence type="ECO:0000313" key="5">
    <source>
        <dbReference type="Proteomes" id="UP000244336"/>
    </source>
</evidence>
<dbReference type="GO" id="GO:0016491">
    <property type="term" value="F:oxidoreductase activity"/>
    <property type="evidence" value="ECO:0007669"/>
    <property type="project" value="UniProtKB-KW"/>
</dbReference>
<dbReference type="InterPro" id="IPR036291">
    <property type="entry name" value="NAD(P)-bd_dom_sf"/>
</dbReference>
<evidence type="ECO:0000256" key="2">
    <source>
        <dbReference type="ARBA" id="ARBA00022857"/>
    </source>
</evidence>
<dbReference type="SUPFAM" id="SSF51735">
    <property type="entry name" value="NAD(P)-binding Rossmann-fold domains"/>
    <property type="match status" value="1"/>
</dbReference>
<dbReference type="Proteomes" id="UP000244336">
    <property type="component" value="Chromosome 8"/>
</dbReference>
<dbReference type="FunFam" id="3.40.50.720:FF:000396">
    <property type="entry name" value="(+)-neomenthol dehydrogenase"/>
    <property type="match status" value="1"/>
</dbReference>
<dbReference type="AlphaFoldDB" id="A0A2T7CNG3"/>
<evidence type="ECO:0000256" key="3">
    <source>
        <dbReference type="ARBA" id="ARBA00023002"/>
    </source>
</evidence>
<dbReference type="Gene3D" id="3.40.50.720">
    <property type="entry name" value="NAD(P)-binding Rossmann-like Domain"/>
    <property type="match status" value="1"/>
</dbReference>
<comment type="similarity">
    <text evidence="1">Belongs to the short-chain dehydrogenases/reductases (SDR) family.</text>
</comment>
<dbReference type="STRING" id="1504633.A0A2T7CNG3"/>
<reference evidence="4 5" key="1">
    <citation type="submission" date="2018-04" db="EMBL/GenBank/DDBJ databases">
        <title>WGS assembly of Panicum hallii var. hallii HAL2.</title>
        <authorList>
            <person name="Lovell J."/>
            <person name="Jenkins J."/>
            <person name="Lowry D."/>
            <person name="Mamidi S."/>
            <person name="Sreedasyam A."/>
            <person name="Weng X."/>
            <person name="Barry K."/>
            <person name="Bonette J."/>
            <person name="Campitelli B."/>
            <person name="Daum C."/>
            <person name="Gordon S."/>
            <person name="Gould B."/>
            <person name="Lipzen A."/>
            <person name="MacQueen A."/>
            <person name="Palacio-Mejia J."/>
            <person name="Plott C."/>
            <person name="Shakirov E."/>
            <person name="Shu S."/>
            <person name="Yoshinaga Y."/>
            <person name="Zane M."/>
            <person name="Rokhsar D."/>
            <person name="Grimwood J."/>
            <person name="Schmutz J."/>
            <person name="Juenger T."/>
        </authorList>
    </citation>
    <scope>NUCLEOTIDE SEQUENCE [LARGE SCALE GENOMIC DNA]</scope>
    <source>
        <strain evidence="5">cv. HAL2</strain>
    </source>
</reference>
<keyword evidence="5" id="KW-1185">Reference proteome</keyword>
<gene>
    <name evidence="4" type="ORF">GQ55_8G168900</name>
</gene>
<keyword evidence="3" id="KW-0560">Oxidoreductase</keyword>
<dbReference type="EMBL" id="CM009756">
    <property type="protein sequence ID" value="PUZ44887.1"/>
    <property type="molecule type" value="Genomic_DNA"/>
</dbReference>
<dbReference type="OrthoDB" id="1933717at2759"/>
<sequence>MEGAIPIATNTRIAVVTGGNKGIGFEVCRQLASKGITVILTARNEKRGTAAVQELKDAGLHNVIFHQLDITDVPGIARLADFLKARFGMIDFLVNNGALGAVEYVEDPANIAATSEEKLRGMSKEEREVWMYSKVRETLPAAKEGIRTNYYGTKDVTEGLLPLLKAAPDGRILFVSSDFGLIGQLKDEQLKKELDDIDNLTEKKLDEMLTTYLKDFEAGALEARGWPTHFSAYRMGLVAMNAYSRIIARRHPELCINCANPGYIKTDMSVYTGTLTPAEGANNLLKVLLLPQGGPTGKYFDDGTEAPFV</sequence>
<evidence type="ECO:0000313" key="4">
    <source>
        <dbReference type="EMBL" id="PUZ44887.1"/>
    </source>
</evidence>
<keyword evidence="2" id="KW-0521">NADP</keyword>
<proteinExistence type="inferred from homology"/>
<evidence type="ECO:0008006" key="6">
    <source>
        <dbReference type="Google" id="ProtNLM"/>
    </source>
</evidence>
<dbReference type="Gramene" id="PUZ44887">
    <property type="protein sequence ID" value="PUZ44887"/>
    <property type="gene ID" value="GQ55_8G168900"/>
</dbReference>
<dbReference type="GO" id="GO:0016020">
    <property type="term" value="C:membrane"/>
    <property type="evidence" value="ECO:0007669"/>
    <property type="project" value="TreeGrafter"/>
</dbReference>
<protein>
    <recommendedName>
        <fullName evidence="6">(+)-neomenthol dehydrogenase</fullName>
    </recommendedName>
</protein>
<dbReference type="PANTHER" id="PTHR43490:SF134">
    <property type="entry name" value="(+)-NEOMENTHOL DEHYDROGENASE"/>
    <property type="match status" value="1"/>
</dbReference>
<dbReference type="InterPro" id="IPR002347">
    <property type="entry name" value="SDR_fam"/>
</dbReference>
<evidence type="ECO:0000256" key="1">
    <source>
        <dbReference type="ARBA" id="ARBA00006484"/>
    </source>
</evidence>
<organism evidence="4 5">
    <name type="scientific">Panicum hallii var. hallii</name>
    <dbReference type="NCBI Taxonomy" id="1504633"/>
    <lineage>
        <taxon>Eukaryota</taxon>
        <taxon>Viridiplantae</taxon>
        <taxon>Streptophyta</taxon>
        <taxon>Embryophyta</taxon>
        <taxon>Tracheophyta</taxon>
        <taxon>Spermatophyta</taxon>
        <taxon>Magnoliopsida</taxon>
        <taxon>Liliopsida</taxon>
        <taxon>Poales</taxon>
        <taxon>Poaceae</taxon>
        <taxon>PACMAD clade</taxon>
        <taxon>Panicoideae</taxon>
        <taxon>Panicodae</taxon>
        <taxon>Paniceae</taxon>
        <taxon>Panicinae</taxon>
        <taxon>Panicum</taxon>
        <taxon>Panicum sect. Panicum</taxon>
    </lineage>
</organism>
<dbReference type="PRINTS" id="PR00081">
    <property type="entry name" value="GDHRDH"/>
</dbReference>
<dbReference type="Pfam" id="PF00106">
    <property type="entry name" value="adh_short"/>
    <property type="match status" value="1"/>
</dbReference>
<accession>A0A2T7CNG3</accession>